<dbReference type="RefSeq" id="WP_202855973.1">
    <property type="nucleotide sequence ID" value="NZ_JAEUGD010000031.1"/>
</dbReference>
<gene>
    <name evidence="2" type="ORF">JMN32_08920</name>
</gene>
<protein>
    <submittedName>
        <fullName evidence="2">Uncharacterized protein</fullName>
    </submittedName>
</protein>
<keyword evidence="3" id="KW-1185">Reference proteome</keyword>
<feature type="signal peptide" evidence="1">
    <location>
        <begin position="1"/>
        <end position="22"/>
    </location>
</feature>
<dbReference type="AlphaFoldDB" id="A0A937FWQ2"/>
<evidence type="ECO:0000256" key="1">
    <source>
        <dbReference type="SAM" id="SignalP"/>
    </source>
</evidence>
<evidence type="ECO:0000313" key="3">
    <source>
        <dbReference type="Proteomes" id="UP000614216"/>
    </source>
</evidence>
<name>A0A937FWQ2_9BACT</name>
<dbReference type="EMBL" id="JAEUGD010000031">
    <property type="protein sequence ID" value="MBL6446428.1"/>
    <property type="molecule type" value="Genomic_DNA"/>
</dbReference>
<dbReference type="Proteomes" id="UP000614216">
    <property type="component" value="Unassembled WGS sequence"/>
</dbReference>
<keyword evidence="1" id="KW-0732">Signal</keyword>
<accession>A0A937FWQ2</accession>
<sequence length="104" mass="11460">MNNPNNKYILIFLLFIGYNSHAQNPITWTDLVGVEVQTDNTLRKTGGWGTDNGGAASAEILAADTDGWAEFTVYPTGNERYFGLTQNNIDATKNIDYAIKINSI</sequence>
<feature type="non-terminal residue" evidence="2">
    <location>
        <position position="104"/>
    </location>
</feature>
<evidence type="ECO:0000313" key="2">
    <source>
        <dbReference type="EMBL" id="MBL6446428.1"/>
    </source>
</evidence>
<feature type="chain" id="PRO_5037690497" evidence="1">
    <location>
        <begin position="23"/>
        <end position="104"/>
    </location>
</feature>
<comment type="caution">
    <text evidence="2">The sequence shown here is derived from an EMBL/GenBank/DDBJ whole genome shotgun (WGS) entry which is preliminary data.</text>
</comment>
<organism evidence="2 3">
    <name type="scientific">Fulvivirga marina</name>
    <dbReference type="NCBI Taxonomy" id="2494733"/>
    <lineage>
        <taxon>Bacteria</taxon>
        <taxon>Pseudomonadati</taxon>
        <taxon>Bacteroidota</taxon>
        <taxon>Cytophagia</taxon>
        <taxon>Cytophagales</taxon>
        <taxon>Fulvivirgaceae</taxon>
        <taxon>Fulvivirga</taxon>
    </lineage>
</organism>
<proteinExistence type="predicted"/>
<reference evidence="2" key="1">
    <citation type="submission" date="2021-01" db="EMBL/GenBank/DDBJ databases">
        <title>Fulvivirga kasyanovii gen. nov., sp nov., a novel member of the phylum Bacteroidetes isolated from seawater in a mussel farm.</title>
        <authorList>
            <person name="Zhao L.-H."/>
            <person name="Wang Z.-J."/>
        </authorList>
    </citation>
    <scope>NUCLEOTIDE SEQUENCE</scope>
    <source>
        <strain evidence="2">29W222</strain>
    </source>
</reference>